<accession>A0AAN7TK35</accession>
<dbReference type="GO" id="GO:0034198">
    <property type="term" value="P:cellular response to amino acid starvation"/>
    <property type="evidence" value="ECO:0007669"/>
    <property type="project" value="TreeGrafter"/>
</dbReference>
<dbReference type="GO" id="GO:1904262">
    <property type="term" value="P:negative regulation of TORC1 signaling"/>
    <property type="evidence" value="ECO:0007669"/>
    <property type="project" value="TreeGrafter"/>
</dbReference>
<evidence type="ECO:0000256" key="1">
    <source>
        <dbReference type="ARBA" id="ARBA00008433"/>
    </source>
</evidence>
<sequence>MLKAVFYTRFHPTHGPSVIHQYPPDSIVPSNKNTKTSDLPSDLENTDNDGATAPSKDLPEPLVTFSSISASIIPAYELCDAPLSICSNGYRVLGLPVSLEDAKYERNRFTFNVAFVLDESTDAQPWHRIVAKTAAFFTALEVEDGVLQAEEESVGLKWAGQEGYPARGVGGKIFEVLEALVGQVNGCGEACVRVSDVHVLNLRLESERVAPPEVKGCEVPMLVRALPAEDLWTRDLTLLRILPYINGVRHVQRIAEDADVEMELVQRAVRELVLHGHVRLLDLFHFQAIYVATAELKNFTESDKLQEECRKYVINTSASSQDDLSTGDQGDSATSNRVPKLEDLRNLYSSLTTEQPLHDFVLAHTTQLTNIDIRRFITFGLVQNLLRRIHKYGTLKPTSAQFSSEGASLSPVKLSTSKPKSNEAAVREFDRAWKRAALSSGWATPPSEPRPPLLMSGRSFRSGAGGVEIGEEEEEVLRGLLDGRHCFDEVCVAMRMAEGKLLGWLKGRQGRERMGEVVVVCR</sequence>
<dbReference type="Proteomes" id="UP001310890">
    <property type="component" value="Unassembled WGS sequence"/>
</dbReference>
<evidence type="ECO:0000256" key="2">
    <source>
        <dbReference type="SAM" id="MobiDB-lite"/>
    </source>
</evidence>
<reference evidence="3" key="1">
    <citation type="submission" date="2023-08" db="EMBL/GenBank/DDBJ databases">
        <title>Black Yeasts Isolated from many extreme environments.</title>
        <authorList>
            <person name="Coleine C."/>
            <person name="Stajich J.E."/>
            <person name="Selbmann L."/>
        </authorList>
    </citation>
    <scope>NUCLEOTIDE SEQUENCE</scope>
    <source>
        <strain evidence="3">CCFEE 5401</strain>
    </source>
</reference>
<protein>
    <recommendedName>
        <fullName evidence="5">Nitrogen permease regulator 2</fullName>
    </recommendedName>
</protein>
<comment type="caution">
    <text evidence="3">The sequence shown here is derived from an EMBL/GenBank/DDBJ whole genome shotgun (WGS) entry which is preliminary data.</text>
</comment>
<evidence type="ECO:0000313" key="3">
    <source>
        <dbReference type="EMBL" id="KAK5114018.1"/>
    </source>
</evidence>
<dbReference type="GO" id="GO:1990130">
    <property type="term" value="C:GATOR1 complex"/>
    <property type="evidence" value="ECO:0007669"/>
    <property type="project" value="TreeGrafter"/>
</dbReference>
<comment type="similarity">
    <text evidence="1">Belongs to the NPR2 family.</text>
</comment>
<dbReference type="PANTHER" id="PTHR12991:SF10">
    <property type="entry name" value="GATOR COMPLEX PROTEIN NPRL2"/>
    <property type="match status" value="1"/>
</dbReference>
<dbReference type="Pfam" id="PF06218">
    <property type="entry name" value="NPR2"/>
    <property type="match status" value="1"/>
</dbReference>
<organism evidence="3 4">
    <name type="scientific">Meristemomyces frigidus</name>
    <dbReference type="NCBI Taxonomy" id="1508187"/>
    <lineage>
        <taxon>Eukaryota</taxon>
        <taxon>Fungi</taxon>
        <taxon>Dikarya</taxon>
        <taxon>Ascomycota</taxon>
        <taxon>Pezizomycotina</taxon>
        <taxon>Dothideomycetes</taxon>
        <taxon>Dothideomycetidae</taxon>
        <taxon>Mycosphaerellales</taxon>
        <taxon>Teratosphaeriaceae</taxon>
        <taxon>Meristemomyces</taxon>
    </lineage>
</organism>
<dbReference type="InterPro" id="IPR009348">
    <property type="entry name" value="NPR2-like"/>
</dbReference>
<gene>
    <name evidence="3" type="ORF">LTR62_003141</name>
</gene>
<dbReference type="PANTHER" id="PTHR12991">
    <property type="entry name" value="NITROGEN PERMEASE REGULATOR 2/TUMOR SUPPRESSOR CANDIDATE 4"/>
    <property type="match status" value="1"/>
</dbReference>
<dbReference type="GO" id="GO:0010508">
    <property type="term" value="P:positive regulation of autophagy"/>
    <property type="evidence" value="ECO:0007669"/>
    <property type="project" value="TreeGrafter"/>
</dbReference>
<name>A0AAN7TK35_9PEZI</name>
<dbReference type="GO" id="GO:0005774">
    <property type="term" value="C:vacuolar membrane"/>
    <property type="evidence" value="ECO:0007669"/>
    <property type="project" value="TreeGrafter"/>
</dbReference>
<evidence type="ECO:0008006" key="5">
    <source>
        <dbReference type="Google" id="ProtNLM"/>
    </source>
</evidence>
<dbReference type="GO" id="GO:0005096">
    <property type="term" value="F:GTPase activator activity"/>
    <property type="evidence" value="ECO:0007669"/>
    <property type="project" value="TreeGrafter"/>
</dbReference>
<dbReference type="EMBL" id="JAVRRL010000020">
    <property type="protein sequence ID" value="KAK5114018.1"/>
    <property type="molecule type" value="Genomic_DNA"/>
</dbReference>
<dbReference type="AlphaFoldDB" id="A0AAN7TK35"/>
<evidence type="ECO:0000313" key="4">
    <source>
        <dbReference type="Proteomes" id="UP001310890"/>
    </source>
</evidence>
<feature type="compositionally biased region" description="Polar residues" evidence="2">
    <location>
        <begin position="28"/>
        <end position="39"/>
    </location>
</feature>
<proteinExistence type="inferred from homology"/>
<feature type="region of interest" description="Disordered" evidence="2">
    <location>
        <begin position="17"/>
        <end position="57"/>
    </location>
</feature>